<proteinExistence type="predicted"/>
<accession>A0A815T6G4</accession>
<dbReference type="Proteomes" id="UP000663852">
    <property type="component" value="Unassembled WGS sequence"/>
</dbReference>
<evidence type="ECO:0000256" key="2">
    <source>
        <dbReference type="SAM" id="Phobius"/>
    </source>
</evidence>
<evidence type="ECO:0000313" key="3">
    <source>
        <dbReference type="EMBL" id="CAF1498938.1"/>
    </source>
</evidence>
<dbReference type="Gene3D" id="2.30.30.100">
    <property type="match status" value="4"/>
</dbReference>
<sequence length="1530" mass="164525">MNRGNMNERKHKTVQYGTIIKHNQEDTIRIPTEFNKDMKTILPSTSIFSTLGYLFLTLTSVSIIIGVIIVCLTSPKPPDKVCKFIVKSEARSSITIDSYPRSIVVADFNNDGHLDMVVPNSGTNCIGVFMGDTNDTWKNQITYSTGARSIPYAVTIADFDHDQQLDIAVANYGTNNVGIFLGTANGTFSSQTTFSTRSSRPRYVAASDFNNDAIIDIAVINYGTNDIGIFLGDGYGNFGNWKTYSTGFDSIPYSLAIADIDHDNFLDIVVANYGTKNVGLFFGNTDGTFQSQMIIDISRNCQPYSITLADLNKDTHIDIVVVSSTTNNIMVLLGSGTRSFSLSNEYSTGDDTSPRSAIVSDFNNDTKVDIAVITYSTSSIILFLGRDNGTFSNATTFYTSIDSLPYAMTSGNFNNDTQLDIAIVNYDYNYVDVVLNYRNYSFLTQMAYDITGVNPNPKSIVIVDLNNDTRLDIIVANYNTSQISVFLGLNNDTFSIPVSFSTGSQTGPCSIAIGDFNNDNRLDIVVANYDIDSVDIYLGNGDGTFSNETISSLRDNPQPSAVDVGDLNKDGRLDIVFVSKSFGFMRIYFGNGDGQFSTNQLYFIGSVTTSSPVWVRIADFNNDNRSDIAVVNRVAGTVGLFLATDNGNFTYRAVFSVGTGAGPNAGAIADFNNDGRMDIVVNIYYNRAFEILLGQGDGTFISKASYSIDSLARPSWTTIADWNNDNQLDIIVCSCDTNNIFVFYGYGDGTFHAGRTYSTGNNSCPLSSAAGDFNKDGLFDIVTGNANSGTIGVFLGFTYMNGIRKATYSTGSAAHPQAIGLDYLISNDTQLDVVLVNYGLSNVAILQGYPDGSFPVQKTFSTGSLSFPTSIAINDVNNDYCRDIIVANSALGNIGIFYGYGNGSFRSQITYSASSYSLPQSVITDDFNNDAKVDIGVVYSGNGSVLTMLKYRTTIFTKQNEYFTGPQFYPHAVAIGDFNNDGLSDFVTVNRGNQSISIFLGLSNGTFIGPTTYSASNGSPLYAIVVGYFNNDAYLDIVVSQYSLSAISIFLGYGNGTFRSPYTTLYDVDFPGSLSSDSGIYESSGSSELVGMAVGDFNEDKRLDLVVVFSAASGIAVFLGNNNGTFASPVPYFTGNAVNSIYVAVNDFNNDTHLDIVVTNLASSNIVVFQGSGNGNFSQVGNYSTGTKSAPRPVTAVDLDQDGFIDIVVGNSGSDNVCVFYGYGNSSFAQPIFYPIASGSLSYGLVVKDFNNDGQLDIGVASYGTNNIVILLALANRIFFSAVTYSTGAYSQPSFLAVADFNNDSCLDIVVTSSGISSATVFFGYSTEDFLVAPAYTIGSSTQLTSVAMGDFDDDSHLDIVVTDNATNNIIVVFGSMYGTFTRHVIYSTGNNSHPCSITTADLNNDHRLDIVVANSGTSSMGVFLANGSGTFQNAMIYSTGLRSQPYSVAVGDFDNDTRLDIAVANYGASSVGIFLGYGNGSFADQMIFQTGYGSHPFALALGDINNDHLTDIVAVNNGYGNIDIIMKTC</sequence>
<dbReference type="Gene3D" id="2.130.10.130">
    <property type="entry name" value="Integrin alpha, N-terminal"/>
    <property type="match status" value="6"/>
</dbReference>
<dbReference type="EMBL" id="CAJNOJ010000624">
    <property type="protein sequence ID" value="CAF1498938.1"/>
    <property type="molecule type" value="Genomic_DNA"/>
</dbReference>
<organism evidence="3 4">
    <name type="scientific">Adineta ricciae</name>
    <name type="common">Rotifer</name>
    <dbReference type="NCBI Taxonomy" id="249248"/>
    <lineage>
        <taxon>Eukaryota</taxon>
        <taxon>Metazoa</taxon>
        <taxon>Spiralia</taxon>
        <taxon>Gnathifera</taxon>
        <taxon>Rotifera</taxon>
        <taxon>Eurotatoria</taxon>
        <taxon>Bdelloidea</taxon>
        <taxon>Adinetida</taxon>
        <taxon>Adinetidae</taxon>
        <taxon>Adineta</taxon>
    </lineage>
</organism>
<protein>
    <submittedName>
        <fullName evidence="3">Uncharacterized protein</fullName>
    </submittedName>
</protein>
<dbReference type="SUPFAM" id="SSF69318">
    <property type="entry name" value="Integrin alpha N-terminal domain"/>
    <property type="match status" value="5"/>
</dbReference>
<keyword evidence="2" id="KW-0472">Membrane</keyword>
<comment type="caution">
    <text evidence="3">The sequence shown here is derived from an EMBL/GenBank/DDBJ whole genome shotgun (WGS) entry which is preliminary data.</text>
</comment>
<dbReference type="InterPro" id="IPR013517">
    <property type="entry name" value="FG-GAP"/>
</dbReference>
<keyword evidence="1" id="KW-0732">Signal</keyword>
<evidence type="ECO:0000313" key="4">
    <source>
        <dbReference type="Proteomes" id="UP000663852"/>
    </source>
</evidence>
<dbReference type="InterPro" id="IPR028994">
    <property type="entry name" value="Integrin_alpha_N"/>
</dbReference>
<gene>
    <name evidence="3" type="ORF">EDS130_LOCUS42505</name>
</gene>
<reference evidence="3" key="1">
    <citation type="submission" date="2021-02" db="EMBL/GenBank/DDBJ databases">
        <authorList>
            <person name="Nowell W R."/>
        </authorList>
    </citation>
    <scope>NUCLEOTIDE SEQUENCE</scope>
</reference>
<dbReference type="PANTHER" id="PTHR46580:SF4">
    <property type="entry name" value="ATP_GTP-BINDING PROTEIN"/>
    <property type="match status" value="1"/>
</dbReference>
<evidence type="ECO:0000256" key="1">
    <source>
        <dbReference type="ARBA" id="ARBA00022729"/>
    </source>
</evidence>
<dbReference type="OrthoDB" id="10022113at2759"/>
<keyword evidence="2" id="KW-1133">Transmembrane helix</keyword>
<keyword evidence="2" id="KW-0812">Transmembrane</keyword>
<name>A0A815T6G4_ADIRI</name>
<dbReference type="Gene3D" id="2.40.128.340">
    <property type="match status" value="2"/>
</dbReference>
<dbReference type="PANTHER" id="PTHR46580">
    <property type="entry name" value="SENSOR KINASE-RELATED"/>
    <property type="match status" value="1"/>
</dbReference>
<feature type="transmembrane region" description="Helical" evidence="2">
    <location>
        <begin position="46"/>
        <end position="70"/>
    </location>
</feature>
<dbReference type="Pfam" id="PF13517">
    <property type="entry name" value="FG-GAP_3"/>
    <property type="match status" value="11"/>
</dbReference>